<proteinExistence type="predicted"/>
<dbReference type="OrthoDB" id="4085451at2759"/>
<feature type="compositionally biased region" description="Polar residues" evidence="1">
    <location>
        <begin position="52"/>
        <end position="63"/>
    </location>
</feature>
<name>A0A6A6GFU4_9PEZI</name>
<dbReference type="EMBL" id="ML992505">
    <property type="protein sequence ID" value="KAF2224575.1"/>
    <property type="molecule type" value="Genomic_DNA"/>
</dbReference>
<dbReference type="Pfam" id="PF22943">
    <property type="entry name" value="HTH_68"/>
    <property type="match status" value="1"/>
</dbReference>
<protein>
    <recommendedName>
        <fullName evidence="2">Helix-turn-helix domain-containing protein</fullName>
    </recommendedName>
</protein>
<feature type="compositionally biased region" description="Low complexity" evidence="1">
    <location>
        <begin position="1"/>
        <end position="30"/>
    </location>
</feature>
<organism evidence="3 4">
    <name type="scientific">Elsinoe ampelina</name>
    <dbReference type="NCBI Taxonomy" id="302913"/>
    <lineage>
        <taxon>Eukaryota</taxon>
        <taxon>Fungi</taxon>
        <taxon>Dikarya</taxon>
        <taxon>Ascomycota</taxon>
        <taxon>Pezizomycotina</taxon>
        <taxon>Dothideomycetes</taxon>
        <taxon>Dothideomycetidae</taxon>
        <taxon>Myriangiales</taxon>
        <taxon>Elsinoaceae</taxon>
        <taxon>Elsinoe</taxon>
    </lineage>
</organism>
<keyword evidence="4" id="KW-1185">Reference proteome</keyword>
<evidence type="ECO:0000256" key="1">
    <source>
        <dbReference type="SAM" id="MobiDB-lite"/>
    </source>
</evidence>
<dbReference type="AlphaFoldDB" id="A0A6A6GFU4"/>
<sequence length="225" mass="23558">MGSSSSKAARAAGSSARKYPSRPSPSTNLPAGPPPPAAANHRPGPTVHPEPSATTSRSETINLDASDPDFARSLRSLGAVQPNPTLSPSSKFSDVLSSKAGARNPTAVPTQPRAGSAQSTYANTDVRGVQGGPPVGPDPARNPALMILKARERIADEAEREAGEMGRRGYEGRRFMDVGTIRQALSLRERGVGEEKVEEMLELRRGTLGVLGRRGVVGVVEMSGD</sequence>
<evidence type="ECO:0000259" key="2">
    <source>
        <dbReference type="Pfam" id="PF22943"/>
    </source>
</evidence>
<accession>A0A6A6GFU4</accession>
<feature type="compositionally biased region" description="Polar residues" evidence="1">
    <location>
        <begin position="82"/>
        <end position="96"/>
    </location>
</feature>
<evidence type="ECO:0000313" key="3">
    <source>
        <dbReference type="EMBL" id="KAF2224575.1"/>
    </source>
</evidence>
<reference evidence="4" key="1">
    <citation type="journal article" date="2020" name="Stud. Mycol.">
        <title>101 Dothideomycetes genomes: A test case for predicting lifestyles and emergence of pathogens.</title>
        <authorList>
            <person name="Haridas S."/>
            <person name="Albert R."/>
            <person name="Binder M."/>
            <person name="Bloem J."/>
            <person name="LaButti K."/>
            <person name="Salamov A."/>
            <person name="Andreopoulos B."/>
            <person name="Baker S."/>
            <person name="Barry K."/>
            <person name="Bills G."/>
            <person name="Bluhm B."/>
            <person name="Cannon C."/>
            <person name="Castanera R."/>
            <person name="Culley D."/>
            <person name="Daum C."/>
            <person name="Ezra D."/>
            <person name="Gonzalez J."/>
            <person name="Henrissat B."/>
            <person name="Kuo A."/>
            <person name="Liang C."/>
            <person name="Lipzen A."/>
            <person name="Lutzoni F."/>
            <person name="Magnuson J."/>
            <person name="Mondo S."/>
            <person name="Nolan M."/>
            <person name="Ohm R."/>
            <person name="Pangilinan J."/>
            <person name="Park H.-J."/>
            <person name="Ramirez L."/>
            <person name="Alfaro M."/>
            <person name="Sun H."/>
            <person name="Tritt A."/>
            <person name="Yoshinaga Y."/>
            <person name="Zwiers L.-H."/>
            <person name="Turgeon B."/>
            <person name="Goodwin S."/>
            <person name="Spatafora J."/>
            <person name="Crous P."/>
            <person name="Grigoriev I."/>
        </authorList>
    </citation>
    <scope>NUCLEOTIDE SEQUENCE [LARGE SCALE GENOMIC DNA]</scope>
    <source>
        <strain evidence="4">CECT 20119</strain>
    </source>
</reference>
<dbReference type="Proteomes" id="UP000799538">
    <property type="component" value="Unassembled WGS sequence"/>
</dbReference>
<dbReference type="InterPro" id="IPR054448">
    <property type="entry name" value="HTH_put_ascomycetes"/>
</dbReference>
<feature type="domain" description="Helix-turn-helix" evidence="2">
    <location>
        <begin position="175"/>
        <end position="219"/>
    </location>
</feature>
<gene>
    <name evidence="3" type="ORF">BDZ85DRAFT_295557</name>
</gene>
<evidence type="ECO:0000313" key="4">
    <source>
        <dbReference type="Proteomes" id="UP000799538"/>
    </source>
</evidence>
<feature type="region of interest" description="Disordered" evidence="1">
    <location>
        <begin position="1"/>
        <end position="119"/>
    </location>
</feature>